<dbReference type="SUPFAM" id="SSF53474">
    <property type="entry name" value="alpha/beta-Hydrolases"/>
    <property type="match status" value="1"/>
</dbReference>
<feature type="region of interest" description="Disordered" evidence="1">
    <location>
        <begin position="603"/>
        <end position="735"/>
    </location>
</feature>
<comment type="caution">
    <text evidence="2">The sequence shown here is derived from an EMBL/GenBank/DDBJ whole genome shotgun (WGS) entry which is preliminary data.</text>
</comment>
<protein>
    <recommendedName>
        <fullName evidence="4">DUF676 domain-containing protein</fullName>
    </recommendedName>
</protein>
<name>A0A8K0RH84_9PLEO</name>
<feature type="compositionally biased region" description="Basic and acidic residues" evidence="1">
    <location>
        <begin position="671"/>
        <end position="697"/>
    </location>
</feature>
<gene>
    <name evidence="2" type="ORF">FB567DRAFT_556321</name>
</gene>
<evidence type="ECO:0000313" key="2">
    <source>
        <dbReference type="EMBL" id="KAH7094910.1"/>
    </source>
</evidence>
<evidence type="ECO:0000256" key="1">
    <source>
        <dbReference type="SAM" id="MobiDB-lite"/>
    </source>
</evidence>
<dbReference type="EMBL" id="JAGMVJ010000001">
    <property type="protein sequence ID" value="KAH7094910.1"/>
    <property type="molecule type" value="Genomic_DNA"/>
</dbReference>
<feature type="compositionally biased region" description="Low complexity" evidence="1">
    <location>
        <begin position="636"/>
        <end position="651"/>
    </location>
</feature>
<dbReference type="Proteomes" id="UP000813461">
    <property type="component" value="Unassembled WGS sequence"/>
</dbReference>
<dbReference type="PANTHER" id="PTHR48182:SF3">
    <property type="entry name" value="DUF676 DOMAIN-CONTAINING PROTEIN"/>
    <property type="match status" value="1"/>
</dbReference>
<proteinExistence type="predicted"/>
<sequence length="735" mass="83356">MLVTQSAPAHTRPNLITNSCMPTSSSNVIVSYSRLGAIPNITWCERKSGINWLSQETMLPSATPRARILRFGYDSIWMGRTPIRTSLSTIAYKLLLSLNMRRLENLQRPLIFIGHCFGGLVIQRALNLAKMQQNDYPGVFDSSVGIVFLGTPHRGTQSFTRSSALFAAIAASSDVGQKLETEILKSLASEDGGLLDVTDDFVSICTNGGPMITCFYEQRPSKLGKIVGRDDINEFVVDQKSATIDGHHKYGLESDHFSLNKFDGPSNSNYVQVLAEIRRFYTTALLRVAQSNDTSEMQHITGNARMSALTSHQEAAPLSGTPANLSHRSASLNLRHSGHHVTISNAPQTRVKPRSLPNSNKSKEDEIKKRAMEELRNEEFEKHRLSFGKDMEAQKLAEKRTTERKYLERLRTNMERYGIENPNEILEAFPLPDDTKLSRGELSAAGLDGGQIDEIINDIGETMVIDGVETTFTRMAKRWVSTRTLDKYNIPWQEDKDDPSAIIIKRWVPEYERDFLWDHSEAVRENRGRRPHREHSSRVKAHREQKDWFARMMDSFNDASSRKEHGKTNVESVERLMTTEKTPEPHHSVLRVETGIVRRSYAKLSPHYQSEQHRRYYEPETGDSPYGYNPRHSAPTQSTSRRTTSNDSTHSAPDYEEVVRRRRNSSTLSHSGEREPIARRSGELSRRSSFDNYDVARTRVLTSDAPPEKPPRSTAPKFRARKFSPGPAKPPKKLY</sequence>
<dbReference type="Gene3D" id="3.40.50.1820">
    <property type="entry name" value="alpha/beta hydrolase"/>
    <property type="match status" value="1"/>
</dbReference>
<dbReference type="OrthoDB" id="1658288at2759"/>
<dbReference type="InterPro" id="IPR029058">
    <property type="entry name" value="AB_hydrolase_fold"/>
</dbReference>
<dbReference type="PANTHER" id="PTHR48182">
    <property type="entry name" value="PROTEIN SERAC1"/>
    <property type="match status" value="1"/>
</dbReference>
<evidence type="ECO:0008006" key="4">
    <source>
        <dbReference type="Google" id="ProtNLM"/>
    </source>
</evidence>
<evidence type="ECO:0000313" key="3">
    <source>
        <dbReference type="Proteomes" id="UP000813461"/>
    </source>
</evidence>
<dbReference type="AlphaFoldDB" id="A0A8K0RH84"/>
<keyword evidence="3" id="KW-1185">Reference proteome</keyword>
<reference evidence="2" key="1">
    <citation type="journal article" date="2021" name="Nat. Commun.">
        <title>Genetic determinants of endophytism in the Arabidopsis root mycobiome.</title>
        <authorList>
            <person name="Mesny F."/>
            <person name="Miyauchi S."/>
            <person name="Thiergart T."/>
            <person name="Pickel B."/>
            <person name="Atanasova L."/>
            <person name="Karlsson M."/>
            <person name="Huettel B."/>
            <person name="Barry K.W."/>
            <person name="Haridas S."/>
            <person name="Chen C."/>
            <person name="Bauer D."/>
            <person name="Andreopoulos W."/>
            <person name="Pangilinan J."/>
            <person name="LaButti K."/>
            <person name="Riley R."/>
            <person name="Lipzen A."/>
            <person name="Clum A."/>
            <person name="Drula E."/>
            <person name="Henrissat B."/>
            <person name="Kohler A."/>
            <person name="Grigoriev I.V."/>
            <person name="Martin F.M."/>
            <person name="Hacquard S."/>
        </authorList>
    </citation>
    <scope>NUCLEOTIDE SEQUENCE</scope>
    <source>
        <strain evidence="2">MPI-SDFR-AT-0120</strain>
    </source>
</reference>
<dbReference type="InterPro" id="IPR052374">
    <property type="entry name" value="SERAC1"/>
</dbReference>
<accession>A0A8K0RH84</accession>
<feature type="region of interest" description="Disordered" evidence="1">
    <location>
        <begin position="341"/>
        <end position="366"/>
    </location>
</feature>
<organism evidence="2 3">
    <name type="scientific">Paraphoma chrysanthemicola</name>
    <dbReference type="NCBI Taxonomy" id="798071"/>
    <lineage>
        <taxon>Eukaryota</taxon>
        <taxon>Fungi</taxon>
        <taxon>Dikarya</taxon>
        <taxon>Ascomycota</taxon>
        <taxon>Pezizomycotina</taxon>
        <taxon>Dothideomycetes</taxon>
        <taxon>Pleosporomycetidae</taxon>
        <taxon>Pleosporales</taxon>
        <taxon>Pleosporineae</taxon>
        <taxon>Phaeosphaeriaceae</taxon>
        <taxon>Paraphoma</taxon>
    </lineage>
</organism>